<evidence type="ECO:0000313" key="2">
    <source>
        <dbReference type="EnsemblMetazoa" id="AMIN014410-PA"/>
    </source>
</evidence>
<keyword evidence="1" id="KW-0812">Transmembrane</keyword>
<dbReference type="Proteomes" id="UP000075920">
    <property type="component" value="Unassembled WGS sequence"/>
</dbReference>
<dbReference type="VEuPathDB" id="VectorBase:AMIN014410"/>
<keyword evidence="1" id="KW-1133">Transmembrane helix</keyword>
<feature type="transmembrane region" description="Helical" evidence="1">
    <location>
        <begin position="44"/>
        <end position="62"/>
    </location>
</feature>
<evidence type="ECO:0000313" key="3">
    <source>
        <dbReference type="Proteomes" id="UP000075920"/>
    </source>
</evidence>
<reference evidence="3" key="1">
    <citation type="submission" date="2013-03" db="EMBL/GenBank/DDBJ databases">
        <title>The Genome Sequence of Anopheles minimus MINIMUS1.</title>
        <authorList>
            <consortium name="The Broad Institute Genomics Platform"/>
            <person name="Neafsey D.E."/>
            <person name="Walton C."/>
            <person name="Walker B."/>
            <person name="Young S.K."/>
            <person name="Zeng Q."/>
            <person name="Gargeya S."/>
            <person name="Fitzgerald M."/>
            <person name="Haas B."/>
            <person name="Abouelleil A."/>
            <person name="Allen A.W."/>
            <person name="Alvarado L."/>
            <person name="Arachchi H.M."/>
            <person name="Berlin A.M."/>
            <person name="Chapman S.B."/>
            <person name="Gainer-Dewar J."/>
            <person name="Goldberg J."/>
            <person name="Griggs A."/>
            <person name="Gujja S."/>
            <person name="Hansen M."/>
            <person name="Howarth C."/>
            <person name="Imamovic A."/>
            <person name="Ireland A."/>
            <person name="Larimer J."/>
            <person name="McCowan C."/>
            <person name="Murphy C."/>
            <person name="Pearson M."/>
            <person name="Poon T.W."/>
            <person name="Priest M."/>
            <person name="Roberts A."/>
            <person name="Saif S."/>
            <person name="Shea T."/>
            <person name="Sisk P."/>
            <person name="Sykes S."/>
            <person name="Wortman J."/>
            <person name="Nusbaum C."/>
            <person name="Birren B."/>
        </authorList>
    </citation>
    <scope>NUCLEOTIDE SEQUENCE [LARGE SCALE GENOMIC DNA]</scope>
    <source>
        <strain evidence="3">MINIMUS1</strain>
    </source>
</reference>
<sequence length="65" mass="7311">MVVVCWQMTYAFGGSVLRTICHGKRDAAPMSNRFECQIEDRARFLLLLGCWIACNGVVRVTIMDG</sequence>
<keyword evidence="1" id="KW-0472">Membrane</keyword>
<keyword evidence="3" id="KW-1185">Reference proteome</keyword>
<name>A0A182WNZ1_9DIPT</name>
<organism evidence="2 3">
    <name type="scientific">Anopheles minimus</name>
    <dbReference type="NCBI Taxonomy" id="112268"/>
    <lineage>
        <taxon>Eukaryota</taxon>
        <taxon>Metazoa</taxon>
        <taxon>Ecdysozoa</taxon>
        <taxon>Arthropoda</taxon>
        <taxon>Hexapoda</taxon>
        <taxon>Insecta</taxon>
        <taxon>Pterygota</taxon>
        <taxon>Neoptera</taxon>
        <taxon>Endopterygota</taxon>
        <taxon>Diptera</taxon>
        <taxon>Nematocera</taxon>
        <taxon>Culicoidea</taxon>
        <taxon>Culicidae</taxon>
        <taxon>Anophelinae</taxon>
        <taxon>Anopheles</taxon>
    </lineage>
</organism>
<proteinExistence type="predicted"/>
<dbReference type="AlphaFoldDB" id="A0A182WNZ1"/>
<evidence type="ECO:0000256" key="1">
    <source>
        <dbReference type="SAM" id="Phobius"/>
    </source>
</evidence>
<protein>
    <submittedName>
        <fullName evidence="2">Uncharacterized protein</fullName>
    </submittedName>
</protein>
<dbReference type="EnsemblMetazoa" id="AMIN014410-RA">
    <property type="protein sequence ID" value="AMIN014410-PA"/>
    <property type="gene ID" value="AMIN014410"/>
</dbReference>
<accession>A0A182WNZ1</accession>
<reference evidence="2" key="2">
    <citation type="submission" date="2020-05" db="UniProtKB">
        <authorList>
            <consortium name="EnsemblMetazoa"/>
        </authorList>
    </citation>
    <scope>IDENTIFICATION</scope>
    <source>
        <strain evidence="2">MINIMUS1</strain>
    </source>
</reference>